<dbReference type="AlphaFoldDB" id="A0A3B1CJ51"/>
<reference evidence="16" key="1">
    <citation type="submission" date="2018-06" db="EMBL/GenBank/DDBJ databases">
        <authorList>
            <person name="Zhirakovskaya E."/>
        </authorList>
    </citation>
    <scope>NUCLEOTIDE SEQUENCE</scope>
</reference>
<dbReference type="EMBL" id="UOGG01000104">
    <property type="protein sequence ID" value="VAX30249.1"/>
    <property type="molecule type" value="Genomic_DNA"/>
</dbReference>
<dbReference type="CDD" id="cd06503">
    <property type="entry name" value="ATP-synt_Fo_b"/>
    <property type="match status" value="1"/>
</dbReference>
<dbReference type="HAMAP" id="MF_01398">
    <property type="entry name" value="ATP_synth_b_bprime"/>
    <property type="match status" value="1"/>
</dbReference>
<evidence type="ECO:0000256" key="7">
    <source>
        <dbReference type="ARBA" id="ARBA00022692"/>
    </source>
</evidence>
<dbReference type="PANTHER" id="PTHR33445">
    <property type="entry name" value="ATP SYNTHASE SUBUNIT B', CHLOROPLASTIC"/>
    <property type="match status" value="1"/>
</dbReference>
<evidence type="ECO:0000256" key="11">
    <source>
        <dbReference type="ARBA" id="ARBA00023136"/>
    </source>
</evidence>
<evidence type="ECO:0000256" key="2">
    <source>
        <dbReference type="ARBA" id="ARBA00004308"/>
    </source>
</evidence>
<feature type="transmembrane region" description="Helical" evidence="15">
    <location>
        <begin position="6"/>
        <end position="28"/>
    </location>
</feature>
<evidence type="ECO:0000256" key="3">
    <source>
        <dbReference type="ARBA" id="ARBA00005513"/>
    </source>
</evidence>
<dbReference type="Pfam" id="PF00430">
    <property type="entry name" value="ATP-synt_B"/>
    <property type="match status" value="1"/>
</dbReference>
<evidence type="ECO:0000256" key="9">
    <source>
        <dbReference type="ARBA" id="ARBA00022989"/>
    </source>
</evidence>
<dbReference type="InterPro" id="IPR005864">
    <property type="entry name" value="ATP_synth_F0_bsu_bac"/>
</dbReference>
<evidence type="ECO:0000256" key="4">
    <source>
        <dbReference type="ARBA" id="ARBA00022448"/>
    </source>
</evidence>
<comment type="subcellular location">
    <subcellularLocation>
        <location evidence="2">Endomembrane system</location>
    </subcellularLocation>
    <subcellularLocation>
        <location evidence="1">Membrane</location>
        <topology evidence="1">Single-pass membrane protein</topology>
    </subcellularLocation>
</comment>
<organism evidence="16">
    <name type="scientific">hydrothermal vent metagenome</name>
    <dbReference type="NCBI Taxonomy" id="652676"/>
    <lineage>
        <taxon>unclassified sequences</taxon>
        <taxon>metagenomes</taxon>
        <taxon>ecological metagenomes</taxon>
    </lineage>
</organism>
<sequence length="170" mass="19888">MPQFEQFEVFSSLIFWSLLSFGIFFFLLKKFVFPPILETLDEREKKIRGDIETAEKLKKEAVTIKEDLEKELKSAHDRAKTIVQMATSESKKIQEKSLNETQAKIKQMQTDMEREIEVSRNKLMSEVRGFTAALTISSTEKFLKKAMDDKDRKRLAEESIEEVLREMQQG</sequence>
<evidence type="ECO:0008006" key="17">
    <source>
        <dbReference type="Google" id="ProtNLM"/>
    </source>
</evidence>
<evidence type="ECO:0000256" key="6">
    <source>
        <dbReference type="ARBA" id="ARBA00022547"/>
    </source>
</evidence>
<evidence type="ECO:0000256" key="10">
    <source>
        <dbReference type="ARBA" id="ARBA00023065"/>
    </source>
</evidence>
<keyword evidence="11 15" id="KW-0472">Membrane</keyword>
<dbReference type="InterPro" id="IPR002146">
    <property type="entry name" value="ATP_synth_b/b'su_bac/chlpt"/>
</dbReference>
<gene>
    <name evidence="16" type="ORF">MNBD_NITROSPINAE05-551</name>
</gene>
<evidence type="ECO:0000256" key="8">
    <source>
        <dbReference type="ARBA" id="ARBA00022781"/>
    </source>
</evidence>
<keyword evidence="10" id="KW-0406">Ion transport</keyword>
<evidence type="ECO:0000256" key="15">
    <source>
        <dbReference type="SAM" id="Phobius"/>
    </source>
</evidence>
<dbReference type="GO" id="GO:0046961">
    <property type="term" value="F:proton-transporting ATPase activity, rotational mechanism"/>
    <property type="evidence" value="ECO:0007669"/>
    <property type="project" value="TreeGrafter"/>
</dbReference>
<feature type="coiled-coil region" evidence="14">
    <location>
        <begin position="37"/>
        <end position="118"/>
    </location>
</feature>
<comment type="function">
    <text evidence="13">F(1)F(0) ATP synthase produces ATP from ADP in the presence of a proton or sodium gradient. F-type ATPases consist of two structural domains, F(1) containing the extramembraneous catalytic core and F(0) containing the membrane proton channel, linked together by a central stalk and a peripheral stalk. During catalysis, ATP synthesis in the catalytic domain of F(1) is coupled via a rotary mechanism of the central stalk subunits to proton translocation.</text>
</comment>
<keyword evidence="4" id="KW-0813">Transport</keyword>
<accession>A0A3B1CJ51</accession>
<dbReference type="GO" id="GO:0012505">
    <property type="term" value="C:endomembrane system"/>
    <property type="evidence" value="ECO:0007669"/>
    <property type="project" value="UniProtKB-SubCell"/>
</dbReference>
<dbReference type="InterPro" id="IPR050059">
    <property type="entry name" value="ATP_synthase_B_chain"/>
</dbReference>
<keyword evidence="14" id="KW-0175">Coiled coil</keyword>
<evidence type="ECO:0000256" key="1">
    <source>
        <dbReference type="ARBA" id="ARBA00004167"/>
    </source>
</evidence>
<evidence type="ECO:0000313" key="16">
    <source>
        <dbReference type="EMBL" id="VAX30249.1"/>
    </source>
</evidence>
<evidence type="ECO:0000256" key="14">
    <source>
        <dbReference type="SAM" id="Coils"/>
    </source>
</evidence>
<keyword evidence="12" id="KW-0066">ATP synthesis</keyword>
<keyword evidence="8" id="KW-0375">Hydrogen ion transport</keyword>
<keyword evidence="9 15" id="KW-1133">Transmembrane helix</keyword>
<keyword evidence="6" id="KW-0138">CF(0)</keyword>
<protein>
    <recommendedName>
        <fullName evidence="17">ATP synthase F0 sector subunit b</fullName>
    </recommendedName>
</protein>
<evidence type="ECO:0000256" key="12">
    <source>
        <dbReference type="ARBA" id="ARBA00023310"/>
    </source>
</evidence>
<comment type="similarity">
    <text evidence="3">Belongs to the ATPase B chain family.</text>
</comment>
<dbReference type="PANTHER" id="PTHR33445:SF1">
    <property type="entry name" value="ATP SYNTHASE SUBUNIT B"/>
    <property type="match status" value="1"/>
</dbReference>
<keyword evidence="5" id="KW-1003">Cell membrane</keyword>
<name>A0A3B1CJ51_9ZZZZ</name>
<evidence type="ECO:0000256" key="13">
    <source>
        <dbReference type="ARBA" id="ARBA00025198"/>
    </source>
</evidence>
<dbReference type="GO" id="GO:0015986">
    <property type="term" value="P:proton motive force-driven ATP synthesis"/>
    <property type="evidence" value="ECO:0007669"/>
    <property type="project" value="InterPro"/>
</dbReference>
<dbReference type="Gene3D" id="6.10.250.1580">
    <property type="match status" value="1"/>
</dbReference>
<keyword evidence="7 15" id="KW-0812">Transmembrane</keyword>
<proteinExistence type="inferred from homology"/>
<dbReference type="NCBIfam" id="TIGR01144">
    <property type="entry name" value="ATP_synt_b"/>
    <property type="match status" value="1"/>
</dbReference>
<dbReference type="GO" id="GO:0045259">
    <property type="term" value="C:proton-transporting ATP synthase complex"/>
    <property type="evidence" value="ECO:0007669"/>
    <property type="project" value="UniProtKB-KW"/>
</dbReference>
<evidence type="ECO:0000256" key="5">
    <source>
        <dbReference type="ARBA" id="ARBA00022475"/>
    </source>
</evidence>